<evidence type="ECO:0000256" key="3">
    <source>
        <dbReference type="ARBA" id="ARBA00023274"/>
    </source>
</evidence>
<evidence type="ECO:0000256" key="5">
    <source>
        <dbReference type="ARBA" id="ARBA00035525"/>
    </source>
</evidence>
<proteinExistence type="inferred from homology"/>
<evidence type="ECO:0000256" key="1">
    <source>
        <dbReference type="ARBA" id="ARBA00006471"/>
    </source>
</evidence>
<dbReference type="PANTHER" id="PTHR11758">
    <property type="entry name" value="40S RIBOSOMAL PROTEIN S15A"/>
    <property type="match status" value="1"/>
</dbReference>
<sequence>MYYDLLVKIKNAERARKEVLHAPLSKLDFSVAKLLVDAGYLQDAQKKPAGKRTVLELKLRYANNRPALSDFKIVSKPSRRIYVGYRDLQMGRGRRGIAVLSTPEGVMSNREARTKKVGGEYLFDVW</sequence>
<dbReference type="GO" id="GO:0006412">
    <property type="term" value="P:translation"/>
    <property type="evidence" value="ECO:0007669"/>
    <property type="project" value="InterPro"/>
</dbReference>
<dbReference type="GO" id="GO:0003735">
    <property type="term" value="F:structural constituent of ribosome"/>
    <property type="evidence" value="ECO:0007669"/>
    <property type="project" value="InterPro"/>
</dbReference>
<dbReference type="Pfam" id="PF00410">
    <property type="entry name" value="Ribosomal_S8"/>
    <property type="match status" value="1"/>
</dbReference>
<comment type="similarity">
    <text evidence="1 6">Belongs to the universal ribosomal protein uS8 family.</text>
</comment>
<keyword evidence="3 6" id="KW-0687">Ribonucleoprotein</keyword>
<dbReference type="STRING" id="1798652.A3A43_01465"/>
<evidence type="ECO:0000256" key="2">
    <source>
        <dbReference type="ARBA" id="ARBA00022980"/>
    </source>
</evidence>
<dbReference type="FunFam" id="3.30.1490.10:FF:000001">
    <property type="entry name" value="30S ribosomal protein S8"/>
    <property type="match status" value="1"/>
</dbReference>
<dbReference type="SUPFAM" id="SSF56047">
    <property type="entry name" value="Ribosomal protein S8"/>
    <property type="match status" value="1"/>
</dbReference>
<dbReference type="GO" id="GO:0005737">
    <property type="term" value="C:cytoplasm"/>
    <property type="evidence" value="ECO:0007669"/>
    <property type="project" value="UniProtKB-ARBA"/>
</dbReference>
<evidence type="ECO:0000256" key="4">
    <source>
        <dbReference type="ARBA" id="ARBA00035258"/>
    </source>
</evidence>
<evidence type="ECO:0000313" key="7">
    <source>
        <dbReference type="EMBL" id="OGZ01559.1"/>
    </source>
</evidence>
<dbReference type="InterPro" id="IPR000630">
    <property type="entry name" value="Ribosomal_uS8"/>
</dbReference>
<protein>
    <recommendedName>
        <fullName evidence="4">Small ribosomal subunit protein uS8</fullName>
    </recommendedName>
    <alternativeName>
        <fullName evidence="5">30S ribosomal protein S8</fullName>
    </alternativeName>
</protein>
<dbReference type="Gene3D" id="3.30.1490.10">
    <property type="match status" value="1"/>
</dbReference>
<organism evidence="7 8">
    <name type="scientific">Candidatus Liptonbacteria bacterium RIFCSPLOWO2_01_FULL_56_20</name>
    <dbReference type="NCBI Taxonomy" id="1798652"/>
    <lineage>
        <taxon>Bacteria</taxon>
        <taxon>Candidatus Liptoniibacteriota</taxon>
    </lineage>
</organism>
<dbReference type="EMBL" id="MHLC01000007">
    <property type="protein sequence ID" value="OGZ01559.1"/>
    <property type="molecule type" value="Genomic_DNA"/>
</dbReference>
<dbReference type="InterPro" id="IPR047863">
    <property type="entry name" value="Ribosomal_uS8_CS"/>
</dbReference>
<dbReference type="InterPro" id="IPR035987">
    <property type="entry name" value="Ribosomal_uS8_sf"/>
</dbReference>
<dbReference type="Gene3D" id="3.30.1370.30">
    <property type="match status" value="1"/>
</dbReference>
<keyword evidence="2 6" id="KW-0689">Ribosomal protein</keyword>
<gene>
    <name evidence="7" type="ORF">A3A43_01465</name>
</gene>
<dbReference type="Proteomes" id="UP000178495">
    <property type="component" value="Unassembled WGS sequence"/>
</dbReference>
<evidence type="ECO:0000313" key="8">
    <source>
        <dbReference type="Proteomes" id="UP000178495"/>
    </source>
</evidence>
<name>A0A1G2CJM9_9BACT</name>
<dbReference type="AlphaFoldDB" id="A0A1G2CJM9"/>
<evidence type="ECO:0000256" key="6">
    <source>
        <dbReference type="RuleBase" id="RU003660"/>
    </source>
</evidence>
<dbReference type="PROSITE" id="PS00053">
    <property type="entry name" value="RIBOSOMAL_S8"/>
    <property type="match status" value="1"/>
</dbReference>
<dbReference type="GO" id="GO:0005840">
    <property type="term" value="C:ribosome"/>
    <property type="evidence" value="ECO:0007669"/>
    <property type="project" value="UniProtKB-KW"/>
</dbReference>
<reference evidence="7 8" key="1">
    <citation type="journal article" date="2016" name="Nat. Commun.">
        <title>Thousands of microbial genomes shed light on interconnected biogeochemical processes in an aquifer system.</title>
        <authorList>
            <person name="Anantharaman K."/>
            <person name="Brown C.T."/>
            <person name="Hug L.A."/>
            <person name="Sharon I."/>
            <person name="Castelle C.J."/>
            <person name="Probst A.J."/>
            <person name="Thomas B.C."/>
            <person name="Singh A."/>
            <person name="Wilkins M.J."/>
            <person name="Karaoz U."/>
            <person name="Brodie E.L."/>
            <person name="Williams K.H."/>
            <person name="Hubbard S.S."/>
            <person name="Banfield J.F."/>
        </authorList>
    </citation>
    <scope>NUCLEOTIDE SEQUENCE [LARGE SCALE GENOMIC DNA]</scope>
</reference>
<accession>A0A1G2CJM9</accession>
<dbReference type="GO" id="GO:1990904">
    <property type="term" value="C:ribonucleoprotein complex"/>
    <property type="evidence" value="ECO:0007669"/>
    <property type="project" value="UniProtKB-KW"/>
</dbReference>
<comment type="caution">
    <text evidence="7">The sequence shown here is derived from an EMBL/GenBank/DDBJ whole genome shotgun (WGS) entry which is preliminary data.</text>
</comment>